<sequence>MNIKTIAVLLPCWLILLCLSGCGHKPYARQYKIALVHSYEEGYPDAERTRRLLCEALAKRGLSCDFREYFLNCDGLLSDKEEEFCSDFIDDFTRWGAHLVAVLDDQATYSLMACGNPLLHDLPVVFSGVNYPNRQLLERYPNVTGYADAPDYLNTVRMLERIMGKSRVCVINRNNVLDRFIWEDLMKQFDGQGYEIYCGRVGMHVSTHRKLGDDLPSLVPGVNWENERFDTTAIVRLNSDSLSLTQVAWTGYGSRTLCLFTHRNFITVHSASFFQNPCFATVNKGFGLSDYALGGYFATIETQLDDMGQGIAERLRGRMPAEQVRYCAKRYVVNWHVLQRYGIPLSCIPKEYTIMYMPFTERYRYTLLYMASLFGLLLLLLIGFLIRSLSVERRRKHEALHSLRYEHETLALAISGSSTYVWRMEGEGIICDAHFYEVIHHPRERITLDEIMDFIHPDDRGRFYRNYRASETVRSHKGQYRFDFTEEGYEWWELRYSTLSATTGGRHIITGVLQNIQDIKDHEEELIRARRLAEHAELKQSFLNNMSHEIRTPLNAIAGFANLLVYDPELSGAEKQEYAGIINTNTKLLLKLVDDVLQLSRMETANMSFDLRRESVHHLLETIYQTHSVLINPSLEFVTDFSDRDVFVNVDCIRLTQVITNFLNNANKFTPQGYIKLGYIYRPATNEVSIYVEDTGIGIPKEEQEMIFARFYKRSEFSQGVGLGLAICKAIAEKLGGCIEVESQVGRGSRFAVVLPCVE</sequence>
<dbReference type="InterPro" id="IPR036890">
    <property type="entry name" value="HATPase_C_sf"/>
</dbReference>
<dbReference type="InterPro" id="IPR035965">
    <property type="entry name" value="PAS-like_dom_sf"/>
</dbReference>
<dbReference type="Gene3D" id="3.30.450.20">
    <property type="entry name" value="PAS domain"/>
    <property type="match status" value="1"/>
</dbReference>
<dbReference type="EMBL" id="WCLA01000006">
    <property type="protein sequence ID" value="KAB5329495.1"/>
    <property type="molecule type" value="Genomic_DNA"/>
</dbReference>
<keyword evidence="3" id="KW-0597">Phosphoprotein</keyword>
<dbReference type="InterPro" id="IPR005467">
    <property type="entry name" value="His_kinase_dom"/>
</dbReference>
<proteinExistence type="predicted"/>
<dbReference type="Gene3D" id="1.10.287.130">
    <property type="match status" value="1"/>
</dbReference>
<dbReference type="InterPro" id="IPR003661">
    <property type="entry name" value="HisK_dim/P_dom"/>
</dbReference>
<reference evidence="8 9" key="1">
    <citation type="journal article" date="2019" name="Nat. Med.">
        <title>A library of human gut bacterial isolates paired with longitudinal multiomics data enables mechanistic microbiome research.</title>
        <authorList>
            <person name="Poyet M."/>
            <person name="Groussin M."/>
            <person name="Gibbons S.M."/>
            <person name="Avila-Pacheco J."/>
            <person name="Jiang X."/>
            <person name="Kearney S.M."/>
            <person name="Perrotta A.R."/>
            <person name="Berdy B."/>
            <person name="Zhao S."/>
            <person name="Lieberman T.D."/>
            <person name="Swanson P.K."/>
            <person name="Smith M."/>
            <person name="Roesemann S."/>
            <person name="Alexander J.E."/>
            <person name="Rich S.A."/>
            <person name="Livny J."/>
            <person name="Vlamakis H."/>
            <person name="Clish C."/>
            <person name="Bullock K."/>
            <person name="Deik A."/>
            <person name="Scott J."/>
            <person name="Pierce K.A."/>
            <person name="Xavier R.J."/>
            <person name="Alm E.J."/>
        </authorList>
    </citation>
    <scope>NUCLEOTIDE SEQUENCE [LARGE SCALE GENOMIC DNA]</scope>
    <source>
        <strain evidence="8 9">BIOML-A2</strain>
    </source>
</reference>
<evidence type="ECO:0000259" key="7">
    <source>
        <dbReference type="PROSITE" id="PS50109"/>
    </source>
</evidence>
<dbReference type="PRINTS" id="PR00344">
    <property type="entry name" value="BCTRLSENSOR"/>
</dbReference>
<dbReference type="CDD" id="cd00082">
    <property type="entry name" value="HisKA"/>
    <property type="match status" value="1"/>
</dbReference>
<evidence type="ECO:0000256" key="6">
    <source>
        <dbReference type="ARBA" id="ARBA00023012"/>
    </source>
</evidence>
<accession>A0A412TH78</accession>
<evidence type="ECO:0000256" key="1">
    <source>
        <dbReference type="ARBA" id="ARBA00000085"/>
    </source>
</evidence>
<dbReference type="PROSITE" id="PS50109">
    <property type="entry name" value="HIS_KIN"/>
    <property type="match status" value="1"/>
</dbReference>
<dbReference type="InterPro" id="IPR036097">
    <property type="entry name" value="HisK_dim/P_sf"/>
</dbReference>
<keyword evidence="4" id="KW-0808">Transferase</keyword>
<dbReference type="InterPro" id="IPR050736">
    <property type="entry name" value="Sensor_HK_Regulatory"/>
</dbReference>
<dbReference type="RefSeq" id="WP_117954772.1">
    <property type="nucleotide sequence ID" value="NZ_JADNNX010000008.1"/>
</dbReference>
<keyword evidence="5 8" id="KW-0418">Kinase</keyword>
<evidence type="ECO:0000256" key="5">
    <source>
        <dbReference type="ARBA" id="ARBA00022777"/>
    </source>
</evidence>
<gene>
    <name evidence="8" type="ORF">F9950_04660</name>
</gene>
<dbReference type="SUPFAM" id="SSF55785">
    <property type="entry name" value="PYP-like sensor domain (PAS domain)"/>
    <property type="match status" value="1"/>
</dbReference>
<dbReference type="SUPFAM" id="SSF55874">
    <property type="entry name" value="ATPase domain of HSP90 chaperone/DNA topoisomerase II/histidine kinase"/>
    <property type="match status" value="1"/>
</dbReference>
<dbReference type="AlphaFoldDB" id="A0A412TH78"/>
<organism evidence="8 9">
    <name type="scientific">Bacteroides stercoris</name>
    <dbReference type="NCBI Taxonomy" id="46506"/>
    <lineage>
        <taxon>Bacteria</taxon>
        <taxon>Pseudomonadati</taxon>
        <taxon>Bacteroidota</taxon>
        <taxon>Bacteroidia</taxon>
        <taxon>Bacteroidales</taxon>
        <taxon>Bacteroidaceae</taxon>
        <taxon>Bacteroides</taxon>
    </lineage>
</organism>
<comment type="catalytic activity">
    <reaction evidence="1">
        <text>ATP + protein L-histidine = ADP + protein N-phospho-L-histidine.</text>
        <dbReference type="EC" id="2.7.13.3"/>
    </reaction>
</comment>
<dbReference type="Gene3D" id="3.30.565.10">
    <property type="entry name" value="Histidine kinase-like ATPase, C-terminal domain"/>
    <property type="match status" value="1"/>
</dbReference>
<dbReference type="PANTHER" id="PTHR43711:SF31">
    <property type="entry name" value="HISTIDINE KINASE"/>
    <property type="match status" value="1"/>
</dbReference>
<evidence type="ECO:0000256" key="2">
    <source>
        <dbReference type="ARBA" id="ARBA00012438"/>
    </source>
</evidence>
<dbReference type="Pfam" id="PF00512">
    <property type="entry name" value="HisKA"/>
    <property type="match status" value="1"/>
</dbReference>
<dbReference type="Proteomes" id="UP000431177">
    <property type="component" value="Unassembled WGS sequence"/>
</dbReference>
<dbReference type="InterPro" id="IPR003594">
    <property type="entry name" value="HATPase_dom"/>
</dbReference>
<feature type="domain" description="Histidine kinase" evidence="7">
    <location>
        <begin position="545"/>
        <end position="759"/>
    </location>
</feature>
<evidence type="ECO:0000256" key="3">
    <source>
        <dbReference type="ARBA" id="ARBA00022553"/>
    </source>
</evidence>
<evidence type="ECO:0000313" key="8">
    <source>
        <dbReference type="EMBL" id="KAB5329495.1"/>
    </source>
</evidence>
<keyword evidence="6" id="KW-0902">Two-component regulatory system</keyword>
<dbReference type="InterPro" id="IPR004358">
    <property type="entry name" value="Sig_transdc_His_kin-like_C"/>
</dbReference>
<name>A0A412TH78_BACSE</name>
<evidence type="ECO:0000256" key="4">
    <source>
        <dbReference type="ARBA" id="ARBA00022679"/>
    </source>
</evidence>
<dbReference type="Gene3D" id="3.40.50.2300">
    <property type="match status" value="1"/>
</dbReference>
<evidence type="ECO:0000313" key="9">
    <source>
        <dbReference type="Proteomes" id="UP000431177"/>
    </source>
</evidence>
<dbReference type="PANTHER" id="PTHR43711">
    <property type="entry name" value="TWO-COMPONENT HISTIDINE KINASE"/>
    <property type="match status" value="1"/>
</dbReference>
<comment type="caution">
    <text evidence="8">The sequence shown here is derived from an EMBL/GenBank/DDBJ whole genome shotgun (WGS) entry which is preliminary data.</text>
</comment>
<dbReference type="EC" id="2.7.13.3" evidence="2"/>
<dbReference type="Pfam" id="PF02518">
    <property type="entry name" value="HATPase_c"/>
    <property type="match status" value="1"/>
</dbReference>
<dbReference type="GO" id="GO:0000155">
    <property type="term" value="F:phosphorelay sensor kinase activity"/>
    <property type="evidence" value="ECO:0007669"/>
    <property type="project" value="InterPro"/>
</dbReference>
<dbReference type="SMART" id="SM00387">
    <property type="entry name" value="HATPase_c"/>
    <property type="match status" value="1"/>
</dbReference>
<dbReference type="SMART" id="SM00388">
    <property type="entry name" value="HisKA"/>
    <property type="match status" value="1"/>
</dbReference>
<protein>
    <recommendedName>
        <fullName evidence="2">histidine kinase</fullName>
        <ecNumber evidence="2">2.7.13.3</ecNumber>
    </recommendedName>
</protein>
<dbReference type="SUPFAM" id="SSF47384">
    <property type="entry name" value="Homodimeric domain of signal transducing histidine kinase"/>
    <property type="match status" value="1"/>
</dbReference>